<dbReference type="SUPFAM" id="SSF52402">
    <property type="entry name" value="Adenine nucleotide alpha hydrolases-like"/>
    <property type="match status" value="2"/>
</dbReference>
<dbReference type="EMBL" id="BNBE01000002">
    <property type="protein sequence ID" value="GHG07072.1"/>
    <property type="molecule type" value="Genomic_DNA"/>
</dbReference>
<name>A0A919BRP3_STRFL</name>
<dbReference type="InterPro" id="IPR006016">
    <property type="entry name" value="UspA"/>
</dbReference>
<evidence type="ECO:0000313" key="4">
    <source>
        <dbReference type="Proteomes" id="UP000632849"/>
    </source>
</evidence>
<dbReference type="Pfam" id="PF00582">
    <property type="entry name" value="Usp"/>
    <property type="match status" value="2"/>
</dbReference>
<keyword evidence="4" id="KW-1185">Reference proteome</keyword>
<dbReference type="RefSeq" id="WP_190042633.1">
    <property type="nucleotide sequence ID" value="NZ_BNBE01000002.1"/>
</dbReference>
<feature type="domain" description="UspA" evidence="2">
    <location>
        <begin position="6"/>
        <end position="137"/>
    </location>
</feature>
<dbReference type="InterPro" id="IPR006015">
    <property type="entry name" value="Universal_stress_UspA"/>
</dbReference>
<comment type="similarity">
    <text evidence="1">Belongs to the universal stress protein A family.</text>
</comment>
<gene>
    <name evidence="3" type="ORF">GCM10017667_43070</name>
</gene>
<evidence type="ECO:0000256" key="1">
    <source>
        <dbReference type="ARBA" id="ARBA00008791"/>
    </source>
</evidence>
<dbReference type="Proteomes" id="UP000632849">
    <property type="component" value="Unassembled WGS sequence"/>
</dbReference>
<dbReference type="AlphaFoldDB" id="A0A919BRP3"/>
<evidence type="ECO:0000259" key="2">
    <source>
        <dbReference type="Pfam" id="PF00582"/>
    </source>
</evidence>
<comment type="caution">
    <text evidence="3">The sequence shown here is derived from an EMBL/GenBank/DDBJ whole genome shotgun (WGS) entry which is preliminary data.</text>
</comment>
<dbReference type="PRINTS" id="PR01438">
    <property type="entry name" value="UNVRSLSTRESS"/>
</dbReference>
<dbReference type="Gene3D" id="3.40.50.620">
    <property type="entry name" value="HUPs"/>
    <property type="match status" value="2"/>
</dbReference>
<evidence type="ECO:0000313" key="3">
    <source>
        <dbReference type="EMBL" id="GHG07072.1"/>
    </source>
</evidence>
<reference evidence="3" key="1">
    <citation type="journal article" date="2014" name="Int. J. Syst. Evol. Microbiol.">
        <title>Complete genome sequence of Corynebacterium casei LMG S-19264T (=DSM 44701T), isolated from a smear-ripened cheese.</title>
        <authorList>
            <consortium name="US DOE Joint Genome Institute (JGI-PGF)"/>
            <person name="Walter F."/>
            <person name="Albersmeier A."/>
            <person name="Kalinowski J."/>
            <person name="Ruckert C."/>
        </authorList>
    </citation>
    <scope>NUCLEOTIDE SEQUENCE</scope>
    <source>
        <strain evidence="3">JCM 4122</strain>
    </source>
</reference>
<reference evidence="3" key="2">
    <citation type="submission" date="2020-09" db="EMBL/GenBank/DDBJ databases">
        <authorList>
            <person name="Sun Q."/>
            <person name="Ohkuma M."/>
        </authorList>
    </citation>
    <scope>NUCLEOTIDE SEQUENCE</scope>
    <source>
        <strain evidence="3">JCM 4122</strain>
    </source>
</reference>
<dbReference type="PANTHER" id="PTHR46268:SF6">
    <property type="entry name" value="UNIVERSAL STRESS PROTEIN UP12"/>
    <property type="match status" value="1"/>
</dbReference>
<protein>
    <submittedName>
        <fullName evidence="3">Stress-inducible protein</fullName>
    </submittedName>
</protein>
<proteinExistence type="inferred from homology"/>
<sequence length="284" mass="29417">MNDEGIVVGIDGSEEAAAAARWAADEAGLRDTGVRLLHARQPWPDSVSRVTARKSEDSWAEELLTSTAAGLRERRPGLSVSTRIATTGPVPALVEAAEAGALLALGSRALSGTAGYLVGSVGLAVAGVVERPVVLVRATDGVAPEGPVVVGVDARQPADAVLAFSFEEAVRRRVGLTAVYAQQLPFYAWGPAMVPDPRISVQSQVERALEDTLEPWRAKCPEVATAASVVIGPAGPELVRAASGGGLVVVGRRTRRSAMGAHIGSVAHAVLHHSRAPVVLVPHD</sequence>
<dbReference type="InterPro" id="IPR014729">
    <property type="entry name" value="Rossmann-like_a/b/a_fold"/>
</dbReference>
<organism evidence="3 4">
    <name type="scientific">Streptomyces filamentosus</name>
    <name type="common">Streptomyces roseosporus</name>
    <dbReference type="NCBI Taxonomy" id="67294"/>
    <lineage>
        <taxon>Bacteria</taxon>
        <taxon>Bacillati</taxon>
        <taxon>Actinomycetota</taxon>
        <taxon>Actinomycetes</taxon>
        <taxon>Kitasatosporales</taxon>
        <taxon>Streptomycetaceae</taxon>
        <taxon>Streptomyces</taxon>
    </lineage>
</organism>
<accession>A0A919BRP3</accession>
<dbReference type="PANTHER" id="PTHR46268">
    <property type="entry name" value="STRESS RESPONSE PROTEIN NHAX"/>
    <property type="match status" value="1"/>
</dbReference>
<feature type="domain" description="UspA" evidence="2">
    <location>
        <begin position="147"/>
        <end position="282"/>
    </location>
</feature>